<dbReference type="Proteomes" id="UP000267606">
    <property type="component" value="Unassembled WGS sequence"/>
</dbReference>
<reference evidence="1 2" key="2">
    <citation type="submission" date="2018-11" db="EMBL/GenBank/DDBJ databases">
        <authorList>
            <consortium name="Pathogen Informatics"/>
        </authorList>
    </citation>
    <scope>NUCLEOTIDE SEQUENCE [LARGE SCALE GENOMIC DNA]</scope>
</reference>
<protein>
    <submittedName>
        <fullName evidence="3">Ankyrin repeat-containing protein</fullName>
    </submittedName>
</protein>
<proteinExistence type="predicted"/>
<dbReference type="EMBL" id="UZAJ01012672">
    <property type="protein sequence ID" value="VDO64412.1"/>
    <property type="molecule type" value="Genomic_DNA"/>
</dbReference>
<name>A0A183HR03_9BILA</name>
<evidence type="ECO:0000313" key="1">
    <source>
        <dbReference type="EMBL" id="VDO64412.1"/>
    </source>
</evidence>
<dbReference type="WBParaSite" id="OFLC_0000991401-mRNA-1">
    <property type="protein sequence ID" value="OFLC_0000991401-mRNA-1"/>
    <property type="gene ID" value="OFLC_0000991401"/>
</dbReference>
<dbReference type="AlphaFoldDB" id="A0A183HR03"/>
<gene>
    <name evidence="1" type="ORF">OFLC_LOCUS9914</name>
</gene>
<keyword evidence="2" id="KW-1185">Reference proteome</keyword>
<evidence type="ECO:0000313" key="2">
    <source>
        <dbReference type="Proteomes" id="UP000267606"/>
    </source>
</evidence>
<accession>A0A183HR03</accession>
<reference evidence="3" key="1">
    <citation type="submission" date="2016-06" db="UniProtKB">
        <authorList>
            <consortium name="WormBaseParasite"/>
        </authorList>
    </citation>
    <scope>IDENTIFICATION</scope>
</reference>
<dbReference type="STRING" id="387005.A0A183HR03"/>
<sequence>MKQQQIETLRNIPKEEKDLGQQEIMVNLLSKVDAQALYSCIRLNSISKLHQLFESNKERKEDFLKYIREMRFPPASSTFLHIVARRGTVEILEVRIHILYWIFDEDFYELKNS</sequence>
<organism evidence="3">
    <name type="scientific">Onchocerca flexuosa</name>
    <dbReference type="NCBI Taxonomy" id="387005"/>
    <lineage>
        <taxon>Eukaryota</taxon>
        <taxon>Metazoa</taxon>
        <taxon>Ecdysozoa</taxon>
        <taxon>Nematoda</taxon>
        <taxon>Chromadorea</taxon>
        <taxon>Rhabditida</taxon>
        <taxon>Spirurina</taxon>
        <taxon>Spiruromorpha</taxon>
        <taxon>Filarioidea</taxon>
        <taxon>Onchocercidae</taxon>
        <taxon>Onchocerca</taxon>
    </lineage>
</organism>
<evidence type="ECO:0000313" key="3">
    <source>
        <dbReference type="WBParaSite" id="OFLC_0000991401-mRNA-1"/>
    </source>
</evidence>